<keyword evidence="2" id="KW-1185">Reference proteome</keyword>
<proteinExistence type="predicted"/>
<protein>
    <submittedName>
        <fullName evidence="1">Protein containing DUF1703</fullName>
    </submittedName>
</protein>
<accession>A0A176S072</accession>
<name>A0A176S072_9GAMM</name>
<comment type="caution">
    <text evidence="1">The sequence shown here is derived from an EMBL/GenBank/DDBJ whole genome shotgun (WGS) entry which is preliminary data.</text>
</comment>
<dbReference type="PANTHER" id="PTHR34825">
    <property type="entry name" value="CONSERVED PROTEIN, WITH A WEAK D-GALACTARATE DEHYDRATASE/ALTRONATE HYDROLASE DOMAIN"/>
    <property type="match status" value="1"/>
</dbReference>
<feature type="non-terminal residue" evidence="1">
    <location>
        <position position="1"/>
    </location>
</feature>
<sequence>HEQPPLATQTLAHRFGVEDMLYTVKDTTFMVSLLYYFGVLSLAGETNFGELVLKIPNLVVRKLYVERIRDMFLPDFQDQKESQQAAKTLYQTGDMQPLCKFLERGYFKVFDNRDYFEADELTIKTVFLTVLFNEALYIMDSEAELDRTYADLVMIVRPQMRRYPLKDILIEFKYVSLSAAKLTGKKAKQLDIEKLKALPAVQEKLAESRNQLDKYRLVLESKYGNLLRLRTYSVV</sequence>
<dbReference type="AlphaFoldDB" id="A0A176S072"/>
<evidence type="ECO:0000313" key="1">
    <source>
        <dbReference type="EMBL" id="OAD21346.1"/>
    </source>
</evidence>
<evidence type="ECO:0000313" key="2">
    <source>
        <dbReference type="Proteomes" id="UP000076962"/>
    </source>
</evidence>
<dbReference type="InterPro" id="IPR012547">
    <property type="entry name" value="PDDEXK_9"/>
</dbReference>
<feature type="non-terminal residue" evidence="1">
    <location>
        <position position="235"/>
    </location>
</feature>
<gene>
    <name evidence="1" type="ORF">THIOM_002890</name>
</gene>
<dbReference type="Pfam" id="PF08011">
    <property type="entry name" value="PDDEXK_9"/>
    <property type="match status" value="1"/>
</dbReference>
<dbReference type="EMBL" id="LUTY01001697">
    <property type="protein sequence ID" value="OAD21346.1"/>
    <property type="molecule type" value="Genomic_DNA"/>
</dbReference>
<dbReference type="PANTHER" id="PTHR34825:SF2">
    <property type="entry name" value="AAA-ATPASE-LIKE DOMAIN-CONTAINING PROTEIN"/>
    <property type="match status" value="1"/>
</dbReference>
<organism evidence="1 2">
    <name type="scientific">Candidatus Thiomargarita nelsonii</name>
    <dbReference type="NCBI Taxonomy" id="1003181"/>
    <lineage>
        <taxon>Bacteria</taxon>
        <taxon>Pseudomonadati</taxon>
        <taxon>Pseudomonadota</taxon>
        <taxon>Gammaproteobacteria</taxon>
        <taxon>Thiotrichales</taxon>
        <taxon>Thiotrichaceae</taxon>
        <taxon>Thiomargarita</taxon>
    </lineage>
</organism>
<dbReference type="Proteomes" id="UP000076962">
    <property type="component" value="Unassembled WGS sequence"/>
</dbReference>
<reference evidence="1 2" key="1">
    <citation type="submission" date="2016-05" db="EMBL/GenBank/DDBJ databases">
        <title>Single-cell genome of chain-forming Candidatus Thiomargarita nelsonii and comparison to other large sulfur-oxidizing bacteria.</title>
        <authorList>
            <person name="Winkel M."/>
            <person name="Salman V."/>
            <person name="Woyke T."/>
            <person name="Schulz-Vogt H."/>
            <person name="Richter M."/>
            <person name="Flood B."/>
            <person name="Bailey J."/>
            <person name="Amann R."/>
            <person name="Mussmann M."/>
        </authorList>
    </citation>
    <scope>NUCLEOTIDE SEQUENCE [LARGE SCALE GENOMIC DNA]</scope>
    <source>
        <strain evidence="1 2">THI036</strain>
    </source>
</reference>